<accession>A0ABX6P6L0</accession>
<evidence type="ECO:0000256" key="1">
    <source>
        <dbReference type="SAM" id="MobiDB-lite"/>
    </source>
</evidence>
<evidence type="ECO:0000313" key="3">
    <source>
        <dbReference type="EMBL" id="QJW84756.1"/>
    </source>
</evidence>
<keyword evidence="2" id="KW-0812">Transmembrane</keyword>
<keyword evidence="2" id="KW-1133">Transmembrane helix</keyword>
<keyword evidence="4" id="KW-1185">Reference proteome</keyword>
<dbReference type="Proteomes" id="UP000500826">
    <property type="component" value="Chromosome"/>
</dbReference>
<organism evidence="3 4">
    <name type="scientific">Ramlibacter terrae</name>
    <dbReference type="NCBI Taxonomy" id="2732511"/>
    <lineage>
        <taxon>Bacteria</taxon>
        <taxon>Pseudomonadati</taxon>
        <taxon>Pseudomonadota</taxon>
        <taxon>Betaproteobacteria</taxon>
        <taxon>Burkholderiales</taxon>
        <taxon>Comamonadaceae</taxon>
        <taxon>Ramlibacter</taxon>
    </lineage>
</organism>
<keyword evidence="2" id="KW-0472">Membrane</keyword>
<reference evidence="3 4" key="1">
    <citation type="submission" date="2020-05" db="EMBL/GenBank/DDBJ databases">
        <title>Ramlibacter rhizophilus sp. nov., isolated from rhizosphere soil of national flower Mugunghwa from South Korea.</title>
        <authorList>
            <person name="Zheng-Fei Y."/>
            <person name="Huan T."/>
        </authorList>
    </citation>
    <scope>NUCLEOTIDE SEQUENCE [LARGE SCALE GENOMIC DNA]</scope>
    <source>
        <strain evidence="3 4">H242</strain>
    </source>
</reference>
<protein>
    <submittedName>
        <fullName evidence="3">Uncharacterized protein</fullName>
    </submittedName>
</protein>
<evidence type="ECO:0000313" key="4">
    <source>
        <dbReference type="Proteomes" id="UP000500826"/>
    </source>
</evidence>
<gene>
    <name evidence="3" type="ORF">HK414_17085</name>
</gene>
<evidence type="ECO:0000256" key="2">
    <source>
        <dbReference type="SAM" id="Phobius"/>
    </source>
</evidence>
<feature type="compositionally biased region" description="Low complexity" evidence="1">
    <location>
        <begin position="68"/>
        <end position="79"/>
    </location>
</feature>
<dbReference type="EMBL" id="CP053418">
    <property type="protein sequence ID" value="QJW84756.1"/>
    <property type="molecule type" value="Genomic_DNA"/>
</dbReference>
<reference evidence="3 4" key="2">
    <citation type="submission" date="2020-05" db="EMBL/GenBank/DDBJ databases">
        <authorList>
            <person name="Khan S.A."/>
            <person name="Jeon C.O."/>
            <person name="Chun B.H."/>
        </authorList>
    </citation>
    <scope>NUCLEOTIDE SEQUENCE [LARGE SCALE GENOMIC DNA]</scope>
    <source>
        <strain evidence="3 4">H242</strain>
    </source>
</reference>
<feature type="region of interest" description="Disordered" evidence="1">
    <location>
        <begin position="67"/>
        <end position="101"/>
    </location>
</feature>
<feature type="transmembrane region" description="Helical" evidence="2">
    <location>
        <begin position="7"/>
        <end position="37"/>
    </location>
</feature>
<name>A0ABX6P6L0_9BURK</name>
<sequence length="101" mass="10988">MAPLLTFLVRVLLVCVGLVFAGIVACFFVLMLCIWLLGAARNTVTGKPVTPFVVRMGPRGAFEEMMRRAQSQQQPASRTPRADEAAGVRRAIGDVTDVEPK</sequence>
<proteinExistence type="predicted"/>